<proteinExistence type="predicted"/>
<dbReference type="AlphaFoldDB" id="A0A087TYZ6"/>
<dbReference type="SUPFAM" id="SSF56672">
    <property type="entry name" value="DNA/RNA polymerases"/>
    <property type="match status" value="1"/>
</dbReference>
<evidence type="ECO:0008006" key="3">
    <source>
        <dbReference type="Google" id="ProtNLM"/>
    </source>
</evidence>
<keyword evidence="2" id="KW-1185">Reference proteome</keyword>
<dbReference type="PANTHER" id="PTHR31511">
    <property type="entry name" value="PROTEIN CBG23764"/>
    <property type="match status" value="1"/>
</dbReference>
<organism evidence="1 2">
    <name type="scientific">Stegodyphus mimosarum</name>
    <name type="common">African social velvet spider</name>
    <dbReference type="NCBI Taxonomy" id="407821"/>
    <lineage>
        <taxon>Eukaryota</taxon>
        <taxon>Metazoa</taxon>
        <taxon>Ecdysozoa</taxon>
        <taxon>Arthropoda</taxon>
        <taxon>Chelicerata</taxon>
        <taxon>Arachnida</taxon>
        <taxon>Araneae</taxon>
        <taxon>Araneomorphae</taxon>
        <taxon>Entelegynae</taxon>
        <taxon>Eresoidea</taxon>
        <taxon>Eresidae</taxon>
        <taxon>Stegodyphus</taxon>
    </lineage>
</organism>
<dbReference type="GO" id="GO:0071897">
    <property type="term" value="P:DNA biosynthetic process"/>
    <property type="evidence" value="ECO:0007669"/>
    <property type="project" value="UniProtKB-ARBA"/>
</dbReference>
<evidence type="ECO:0000313" key="1">
    <source>
        <dbReference type="EMBL" id="KFM70335.1"/>
    </source>
</evidence>
<feature type="non-terminal residue" evidence="1">
    <location>
        <position position="661"/>
    </location>
</feature>
<protein>
    <recommendedName>
        <fullName evidence="3">DNA-directed DNA polymerase</fullName>
    </recommendedName>
</protein>
<gene>
    <name evidence="1" type="ORF">X975_09790</name>
</gene>
<dbReference type="PANTHER" id="PTHR31511:SF12">
    <property type="entry name" value="RHO TERMINATION FACTOR N-TERMINAL DOMAIN-CONTAINING PROTEIN"/>
    <property type="match status" value="1"/>
</dbReference>
<dbReference type="Proteomes" id="UP000054359">
    <property type="component" value="Unassembled WGS sequence"/>
</dbReference>
<sequence>MKEENFHILTKHFGKEECELLCRKGVYPYEYMSSFKKFEETCLPPKEAFYSVLGEEHISDEEYSHAIKVWETFKLHTLGDYHDLYVKSDVLLLADVFENFRNLCMKNYELDCAHVMTSPGLAWQACLKMTGIELELLTDLDMHLFIERGIRGGISMISHRWAEANNKYLPHYDPSKPSSYIIYLDANNLYGWAMSQPLPYGGFQWVSPSAIDIEAILSSSEDGAVGYILEVDLEYPQELHDLHNEYPLAPEKCCITTEELSPYSLSLLQKEGRTNPGNIQKLVPNLKKKQNYVLHYRNLKYYLEKGLKLTKVHKILKFLQKPWLSPYIQFNTEERKKVNTTFEKNFFKLMNNSVYGKTMENVRNRVDIQIVNNVRKAQRLVAAPSFKEFRIFDDDLVGIQRVKNVITLNRPIYVGFAILELSKLHMYEFHYDHMKRNYGSRAQLLFTDTDSLTSVQTEDIYKDMSLHLDLYDMSEYPKEHPLYSEKNKKRIGCFKDELNGAPVYEFVGLKAKMYSLLTPCGEKKTAKGVSRTVLRKHIRHLNYKDCLFNETRSRDMQRRIARHFDFQEDNAAVELELIDFHDISVKSLSSSSENIWPLVTKENIQFWFRTIMFGGNSLKSESDIYSESKQNAKTKTTVLQGKSPFELKSLETSMTHSLKMS</sequence>
<reference evidence="1 2" key="1">
    <citation type="submission" date="2013-11" db="EMBL/GenBank/DDBJ databases">
        <title>Genome sequencing of Stegodyphus mimosarum.</title>
        <authorList>
            <person name="Bechsgaard J."/>
        </authorList>
    </citation>
    <scope>NUCLEOTIDE SEQUENCE [LARGE SCALE GENOMIC DNA]</scope>
</reference>
<dbReference type="STRING" id="407821.A0A087TYZ6"/>
<dbReference type="OrthoDB" id="6433445at2759"/>
<dbReference type="EMBL" id="KK117388">
    <property type="protein sequence ID" value="KFM70335.1"/>
    <property type="molecule type" value="Genomic_DNA"/>
</dbReference>
<name>A0A087TYZ6_STEMI</name>
<dbReference type="InterPro" id="IPR043502">
    <property type="entry name" value="DNA/RNA_pol_sf"/>
</dbReference>
<evidence type="ECO:0000313" key="2">
    <source>
        <dbReference type="Proteomes" id="UP000054359"/>
    </source>
</evidence>
<accession>A0A087TYZ6</accession>
<dbReference type="OMA" id="ANECYIC"/>